<comment type="similarity">
    <text evidence="1">Belongs to the LysR transcriptional regulatory family.</text>
</comment>
<proteinExistence type="inferred from homology"/>
<name>A0A1I7FE61_9BACL</name>
<dbReference type="GO" id="GO:0032993">
    <property type="term" value="C:protein-DNA complex"/>
    <property type="evidence" value="ECO:0007669"/>
    <property type="project" value="TreeGrafter"/>
</dbReference>
<dbReference type="AlphaFoldDB" id="A0A1I7FE61"/>
<evidence type="ECO:0000256" key="2">
    <source>
        <dbReference type="ARBA" id="ARBA00023015"/>
    </source>
</evidence>
<dbReference type="Pfam" id="PF00126">
    <property type="entry name" value="HTH_1"/>
    <property type="match status" value="1"/>
</dbReference>
<dbReference type="SUPFAM" id="SSF53850">
    <property type="entry name" value="Periplasmic binding protein-like II"/>
    <property type="match status" value="1"/>
</dbReference>
<dbReference type="PANTHER" id="PTHR30346">
    <property type="entry name" value="TRANSCRIPTIONAL DUAL REGULATOR HCAR-RELATED"/>
    <property type="match status" value="1"/>
</dbReference>
<dbReference type="SUPFAM" id="SSF46785">
    <property type="entry name" value="Winged helix' DNA-binding domain"/>
    <property type="match status" value="1"/>
</dbReference>
<dbReference type="GO" id="GO:0003700">
    <property type="term" value="F:DNA-binding transcription factor activity"/>
    <property type="evidence" value="ECO:0007669"/>
    <property type="project" value="InterPro"/>
</dbReference>
<keyword evidence="7" id="KW-1185">Reference proteome</keyword>
<gene>
    <name evidence="6" type="ORF">SAMN05421543_101205</name>
</gene>
<dbReference type="STRING" id="392015.SAMN05421543_101205"/>
<reference evidence="7" key="1">
    <citation type="submission" date="2016-10" db="EMBL/GenBank/DDBJ databases">
        <authorList>
            <person name="Varghese N."/>
        </authorList>
    </citation>
    <scope>NUCLEOTIDE SEQUENCE [LARGE SCALE GENOMIC DNA]</scope>
    <source>
        <strain evidence="7">DSM 17980</strain>
    </source>
</reference>
<dbReference type="GO" id="GO:0003677">
    <property type="term" value="F:DNA binding"/>
    <property type="evidence" value="ECO:0007669"/>
    <property type="project" value="UniProtKB-KW"/>
</dbReference>
<dbReference type="EMBL" id="FPBV01000001">
    <property type="protein sequence ID" value="SFU34448.1"/>
    <property type="molecule type" value="Genomic_DNA"/>
</dbReference>
<keyword evidence="3 6" id="KW-0238">DNA-binding</keyword>
<dbReference type="FunFam" id="1.10.10.10:FF:000001">
    <property type="entry name" value="LysR family transcriptional regulator"/>
    <property type="match status" value="1"/>
</dbReference>
<dbReference type="Proteomes" id="UP000183508">
    <property type="component" value="Unassembled WGS sequence"/>
</dbReference>
<dbReference type="PANTHER" id="PTHR30346:SF0">
    <property type="entry name" value="HCA OPERON TRANSCRIPTIONAL ACTIVATOR HCAR"/>
    <property type="match status" value="1"/>
</dbReference>
<evidence type="ECO:0000256" key="4">
    <source>
        <dbReference type="ARBA" id="ARBA00023163"/>
    </source>
</evidence>
<feature type="domain" description="HTH lysR-type" evidence="5">
    <location>
        <begin position="12"/>
        <end position="69"/>
    </location>
</feature>
<dbReference type="Gene3D" id="1.10.10.10">
    <property type="entry name" value="Winged helix-like DNA-binding domain superfamily/Winged helix DNA-binding domain"/>
    <property type="match status" value="1"/>
</dbReference>
<dbReference type="Pfam" id="PF03466">
    <property type="entry name" value="LysR_substrate"/>
    <property type="match status" value="1"/>
</dbReference>
<organism evidence="6 7">
    <name type="scientific">Alicyclobacillus macrosporangiidus</name>
    <dbReference type="NCBI Taxonomy" id="392015"/>
    <lineage>
        <taxon>Bacteria</taxon>
        <taxon>Bacillati</taxon>
        <taxon>Bacillota</taxon>
        <taxon>Bacilli</taxon>
        <taxon>Bacillales</taxon>
        <taxon>Alicyclobacillaceae</taxon>
        <taxon>Alicyclobacillus</taxon>
    </lineage>
</organism>
<keyword evidence="2" id="KW-0805">Transcription regulation</keyword>
<evidence type="ECO:0000256" key="3">
    <source>
        <dbReference type="ARBA" id="ARBA00023125"/>
    </source>
</evidence>
<evidence type="ECO:0000256" key="1">
    <source>
        <dbReference type="ARBA" id="ARBA00009437"/>
    </source>
</evidence>
<protein>
    <submittedName>
        <fullName evidence="6">DNA-binding transcriptional regulator, LysR family</fullName>
    </submittedName>
</protein>
<sequence length="306" mass="33145">MYCECIEGMAGMELRHLVYFVTLAEERHFGRAAARLNMTQPPLSQQIRQLEEELGVRLFSRSSRRVELTAAGEVFLAEARKALAQVERAADAARRAGRGELGRLRVGFVGSATYDVLPAVLRAYRARHPGVDVVLQELSTPQQEEALVTGEIDVGFVRPPLAAPELALEVLDEAPCVLAVPVRHPLAAAEKVSLADLAGVPLVMLSRSTWAGLYDEVIGLCRTAGFSPDIRQEAREFQTVIGLVAGGLGVAVVPAPARNLHTRDVVYKEAAGMPRAVMGLAWRRDDDAPVLHAFVEVARSLRASGV</sequence>
<dbReference type="CDD" id="cd08414">
    <property type="entry name" value="PBP2_LTTR_aromatics_like"/>
    <property type="match status" value="1"/>
</dbReference>
<keyword evidence="4" id="KW-0804">Transcription</keyword>
<evidence type="ECO:0000313" key="6">
    <source>
        <dbReference type="EMBL" id="SFU34448.1"/>
    </source>
</evidence>
<dbReference type="InterPro" id="IPR000847">
    <property type="entry name" value="LysR_HTH_N"/>
</dbReference>
<dbReference type="Gene3D" id="3.40.190.10">
    <property type="entry name" value="Periplasmic binding protein-like II"/>
    <property type="match status" value="2"/>
</dbReference>
<dbReference type="InterPro" id="IPR036390">
    <property type="entry name" value="WH_DNA-bd_sf"/>
</dbReference>
<evidence type="ECO:0000259" key="5">
    <source>
        <dbReference type="PROSITE" id="PS50931"/>
    </source>
</evidence>
<dbReference type="InterPro" id="IPR005119">
    <property type="entry name" value="LysR_subst-bd"/>
</dbReference>
<evidence type="ECO:0000313" key="7">
    <source>
        <dbReference type="Proteomes" id="UP000183508"/>
    </source>
</evidence>
<accession>A0A1I7FE61</accession>
<dbReference type="PROSITE" id="PS50931">
    <property type="entry name" value="HTH_LYSR"/>
    <property type="match status" value="1"/>
</dbReference>
<dbReference type="InterPro" id="IPR036388">
    <property type="entry name" value="WH-like_DNA-bd_sf"/>
</dbReference>
<dbReference type="PRINTS" id="PR00039">
    <property type="entry name" value="HTHLYSR"/>
</dbReference>